<evidence type="ECO:0000313" key="1">
    <source>
        <dbReference type="EMBL" id="RRK30430.1"/>
    </source>
</evidence>
<protein>
    <submittedName>
        <fullName evidence="1">Uncharacterized protein</fullName>
    </submittedName>
</protein>
<sequence length="69" mass="7990">MVYDNSEIMPCMNGKRLEDQLRKLLWDIKAVYDIAPGAAFEKVLISAEALFQENDLRTIVGEYERILEL</sequence>
<accession>N2A4H7</accession>
<dbReference type="EMBL" id="RHJS01000002">
    <property type="protein sequence ID" value="RRK30430.1"/>
    <property type="molecule type" value="Genomic_DNA"/>
</dbReference>
<dbReference type="AlphaFoldDB" id="N2A4H7"/>
<dbReference type="HOGENOM" id="CLU_2768598_0_0_9"/>
<reference evidence="1" key="1">
    <citation type="submission" date="2018-10" db="EMBL/GenBank/DDBJ databases">
        <title>Schaedlerella arabinophila gen. nov. sp. nov., isolated from the mouse intestinal tract and comparative analysis with the genome of the closely related altered Schaedler flora strain ASF502.</title>
        <authorList>
            <person name="Miyake S."/>
            <person name="Soh M."/>
            <person name="Seedorf H."/>
        </authorList>
    </citation>
    <scope>NUCLEOTIDE SEQUENCE [LARGE SCALE GENOMIC DNA]</scope>
    <source>
        <strain evidence="1">DSM 106076</strain>
    </source>
</reference>
<organism evidence="1 2">
    <name type="scientific">Schaedlerella arabinosiphila</name>
    <dbReference type="NCBI Taxonomy" id="2044587"/>
    <lineage>
        <taxon>Bacteria</taxon>
        <taxon>Bacillati</taxon>
        <taxon>Bacillota</taxon>
        <taxon>Clostridia</taxon>
        <taxon>Lachnospirales</taxon>
        <taxon>Lachnospiraceae</taxon>
        <taxon>Schaedlerella</taxon>
    </lineage>
</organism>
<dbReference type="STRING" id="2044587.C824_03882"/>
<dbReference type="Proteomes" id="UP000274920">
    <property type="component" value="Unassembled WGS sequence"/>
</dbReference>
<keyword evidence="2" id="KW-1185">Reference proteome</keyword>
<gene>
    <name evidence="1" type="ORF">EBB54_02840</name>
</gene>
<name>N2A4H7_9FIRM</name>
<accession>A0A426DC43</accession>
<proteinExistence type="predicted"/>
<comment type="caution">
    <text evidence="1">The sequence shown here is derived from an EMBL/GenBank/DDBJ whole genome shotgun (WGS) entry which is preliminary data.</text>
</comment>
<evidence type="ECO:0000313" key="2">
    <source>
        <dbReference type="Proteomes" id="UP000274920"/>
    </source>
</evidence>